<reference evidence="11 12" key="1">
    <citation type="submission" date="2018-03" db="EMBL/GenBank/DDBJ databases">
        <title>Genomic Encyclopedia of Archaeal and Bacterial Type Strains, Phase II (KMG-II): from individual species to whole genera.</title>
        <authorList>
            <person name="Goeker M."/>
        </authorList>
    </citation>
    <scope>NUCLEOTIDE SEQUENCE [LARGE SCALE GENOMIC DNA]</scope>
    <source>
        <strain evidence="11 12">DSM 27267</strain>
    </source>
</reference>
<keyword evidence="3 7" id="KW-1003">Cell membrane</keyword>
<evidence type="ECO:0000256" key="2">
    <source>
        <dbReference type="ARBA" id="ARBA00022448"/>
    </source>
</evidence>
<sequence length="529" mass="57659">MVNQTLLVVPIIISPLLFILTSILSSFWPGTRPAPVIRMGAAATKVNLVVALYGIMLVAIYGASEGGTPELGGLGLTFRLDPLSMLMYSMIALLGFIIIKFSRNYLDGDARHGVFMGRLSATIAAVQFLVLSGNLLVLFLSWVLTSLMLHRLLIFYPERRRAVVAARKKFIVARLGDLSLLVASILIYLQYSTGNLETIFKAVKESANLPIGVEIAALLLAIAALLKSAQFPTHGWLIEVMETPTPVSALLHAGLLNAGPFLMIRMAFLVSHSIAAPVLLIIMGALTALIASVSYMTQASVKTALGYSSVAHMGFMLLVCGIGVYPAAMLHLVSHSFYKAHAFLASGSTVDTIRASRIKEPRRTGNPIKIAVSIFFAFLIYFVFSAFWGIDHSRDFALLATGAIVVMGLSQIIAPALDSDGYWISVVRASLLSILVALLFFSLESVSHYLLHTQLPELIEPNTLTKLLIVSVLAVFAVTVFIQIIAPVVKHTIFWQKLGVHFRNGFYVNAFFDRLTGAFDIQYLSQKLK</sequence>
<feature type="transmembrane region" description="Helical" evidence="7">
    <location>
        <begin position="429"/>
        <end position="447"/>
    </location>
</feature>
<comment type="subunit">
    <text evidence="7">Forms a complex with DabA.</text>
</comment>
<feature type="transmembrane region" description="Helical" evidence="7">
    <location>
        <begin position="83"/>
        <end position="101"/>
    </location>
</feature>
<evidence type="ECO:0000259" key="9">
    <source>
        <dbReference type="Pfam" id="PF00361"/>
    </source>
</evidence>
<dbReference type="OrthoDB" id="9807568at2"/>
<gene>
    <name evidence="7" type="primary">dabB</name>
    <name evidence="11" type="ORF">CLV93_107142</name>
</gene>
<evidence type="ECO:0000256" key="3">
    <source>
        <dbReference type="ARBA" id="ARBA00022475"/>
    </source>
</evidence>
<comment type="similarity">
    <text evidence="7">Belongs to the inorganic carbon transporter (TC 9.A.2) DabB family.</text>
</comment>
<feature type="transmembrane region" description="Helical" evidence="7">
    <location>
        <begin position="368"/>
        <end position="390"/>
    </location>
</feature>
<proteinExistence type="inferred from homology"/>
<evidence type="ECO:0000259" key="10">
    <source>
        <dbReference type="Pfam" id="PF00662"/>
    </source>
</evidence>
<evidence type="ECO:0000313" key="11">
    <source>
        <dbReference type="EMBL" id="PSK82028.1"/>
    </source>
</evidence>
<organism evidence="11 12">
    <name type="scientific">Prolixibacter denitrificans</name>
    <dbReference type="NCBI Taxonomy" id="1541063"/>
    <lineage>
        <taxon>Bacteria</taxon>
        <taxon>Pseudomonadati</taxon>
        <taxon>Bacteroidota</taxon>
        <taxon>Bacteroidia</taxon>
        <taxon>Marinilabiliales</taxon>
        <taxon>Prolixibacteraceae</taxon>
        <taxon>Prolixibacter</taxon>
    </lineage>
</organism>
<protein>
    <recommendedName>
        <fullName evidence="7">Probable inorganic carbon transporter subunit DabB</fullName>
    </recommendedName>
</protein>
<evidence type="ECO:0000256" key="6">
    <source>
        <dbReference type="ARBA" id="ARBA00023136"/>
    </source>
</evidence>
<dbReference type="InterPro" id="IPR001516">
    <property type="entry name" value="Proton_antipo_N"/>
</dbReference>
<comment type="caution">
    <text evidence="11">The sequence shown here is derived from an EMBL/GenBank/DDBJ whole genome shotgun (WGS) entry which is preliminary data.</text>
</comment>
<dbReference type="RefSeq" id="WP_106542824.1">
    <property type="nucleotide sequence ID" value="NZ_BLAU01000001.1"/>
</dbReference>
<accession>A0A2P8CAP3</accession>
<feature type="transmembrane region" description="Helical" evidence="7">
    <location>
        <begin position="40"/>
        <end position="63"/>
    </location>
</feature>
<evidence type="ECO:0000256" key="5">
    <source>
        <dbReference type="ARBA" id="ARBA00022989"/>
    </source>
</evidence>
<dbReference type="InterPro" id="IPR003945">
    <property type="entry name" value="NU5C-like"/>
</dbReference>
<feature type="transmembrane region" description="Helical" evidence="7">
    <location>
        <begin position="113"/>
        <end position="130"/>
    </location>
</feature>
<dbReference type="GO" id="GO:0015990">
    <property type="term" value="P:electron transport coupled proton transport"/>
    <property type="evidence" value="ECO:0007669"/>
    <property type="project" value="TreeGrafter"/>
</dbReference>
<comment type="subcellular location">
    <subcellularLocation>
        <location evidence="7">Cell membrane</location>
        <topology evidence="7">Multi-pass membrane protein</topology>
    </subcellularLocation>
    <subcellularLocation>
        <location evidence="1">Endomembrane system</location>
        <topology evidence="1">Multi-pass membrane protein</topology>
    </subcellularLocation>
    <subcellularLocation>
        <location evidence="8">Membrane</location>
        <topology evidence="8">Multi-pass membrane protein</topology>
    </subcellularLocation>
</comment>
<feature type="transmembrane region" description="Helical" evidence="7">
    <location>
        <begin position="396"/>
        <end position="417"/>
    </location>
</feature>
<dbReference type="PANTHER" id="PTHR42829:SF1">
    <property type="entry name" value="INORGANIC CARBON TRANSPORTER SUBUNIT DABB-RELATED"/>
    <property type="match status" value="1"/>
</dbReference>
<dbReference type="GO" id="GO:0012505">
    <property type="term" value="C:endomembrane system"/>
    <property type="evidence" value="ECO:0007669"/>
    <property type="project" value="UniProtKB-SubCell"/>
</dbReference>
<feature type="transmembrane region" description="Helical" evidence="7">
    <location>
        <begin position="467"/>
        <end position="489"/>
    </location>
</feature>
<feature type="transmembrane region" description="Helical" evidence="7">
    <location>
        <begin position="247"/>
        <end position="268"/>
    </location>
</feature>
<evidence type="ECO:0000256" key="8">
    <source>
        <dbReference type="RuleBase" id="RU000320"/>
    </source>
</evidence>
<dbReference type="GO" id="GO:0042773">
    <property type="term" value="P:ATP synthesis coupled electron transport"/>
    <property type="evidence" value="ECO:0007669"/>
    <property type="project" value="InterPro"/>
</dbReference>
<feature type="transmembrane region" description="Helical" evidence="7">
    <location>
        <begin position="209"/>
        <end position="226"/>
    </location>
</feature>
<name>A0A2P8CAP3_9BACT</name>
<comment type="function">
    <text evidence="7">Part of an energy-coupled inorganic carbon pump.</text>
</comment>
<dbReference type="AlphaFoldDB" id="A0A2P8CAP3"/>
<dbReference type="Proteomes" id="UP000240621">
    <property type="component" value="Unassembled WGS sequence"/>
</dbReference>
<feature type="transmembrane region" description="Helical" evidence="7">
    <location>
        <begin position="136"/>
        <end position="158"/>
    </location>
</feature>
<feature type="transmembrane region" description="Helical" evidence="7">
    <location>
        <begin position="6"/>
        <end position="28"/>
    </location>
</feature>
<evidence type="ECO:0000313" key="12">
    <source>
        <dbReference type="Proteomes" id="UP000240621"/>
    </source>
</evidence>
<dbReference type="EMBL" id="PYGC01000007">
    <property type="protein sequence ID" value="PSK82028.1"/>
    <property type="molecule type" value="Genomic_DNA"/>
</dbReference>
<keyword evidence="5 7" id="KW-1133">Transmembrane helix</keyword>
<dbReference type="HAMAP" id="MF_00862">
    <property type="entry name" value="DabB"/>
    <property type="match status" value="1"/>
</dbReference>
<dbReference type="GO" id="GO:0003954">
    <property type="term" value="F:NADH dehydrogenase activity"/>
    <property type="evidence" value="ECO:0007669"/>
    <property type="project" value="TreeGrafter"/>
</dbReference>
<evidence type="ECO:0000256" key="1">
    <source>
        <dbReference type="ARBA" id="ARBA00004127"/>
    </source>
</evidence>
<feature type="domain" description="NADH:quinone oxidoreductase/Mrp antiporter transmembrane" evidence="9">
    <location>
        <begin position="132"/>
        <end position="353"/>
    </location>
</feature>
<evidence type="ECO:0000256" key="4">
    <source>
        <dbReference type="ARBA" id="ARBA00022692"/>
    </source>
</evidence>
<dbReference type="PANTHER" id="PTHR42829">
    <property type="entry name" value="NADH-UBIQUINONE OXIDOREDUCTASE CHAIN 5"/>
    <property type="match status" value="1"/>
</dbReference>
<keyword evidence="6 7" id="KW-0472">Membrane</keyword>
<keyword evidence="4 7" id="KW-0812">Transmembrane</keyword>
<feature type="transmembrane region" description="Helical" evidence="7">
    <location>
        <begin position="274"/>
        <end position="293"/>
    </location>
</feature>
<dbReference type="Pfam" id="PF00361">
    <property type="entry name" value="Proton_antipo_M"/>
    <property type="match status" value="1"/>
</dbReference>
<evidence type="ECO:0000256" key="7">
    <source>
        <dbReference type="HAMAP-Rule" id="MF_00862"/>
    </source>
</evidence>
<dbReference type="PRINTS" id="PR01434">
    <property type="entry name" value="NADHDHGNASE5"/>
</dbReference>
<dbReference type="GO" id="GO:0008137">
    <property type="term" value="F:NADH dehydrogenase (ubiquinone) activity"/>
    <property type="evidence" value="ECO:0007669"/>
    <property type="project" value="InterPro"/>
</dbReference>
<feature type="transmembrane region" description="Helical" evidence="7">
    <location>
        <begin position="170"/>
        <end position="189"/>
    </location>
</feature>
<dbReference type="InterPro" id="IPR046396">
    <property type="entry name" value="Transporter_DabB"/>
</dbReference>
<keyword evidence="2 7" id="KW-0813">Transport</keyword>
<dbReference type="InterPro" id="IPR001750">
    <property type="entry name" value="ND/Mrp_TM"/>
</dbReference>
<dbReference type="GO" id="GO:0005886">
    <property type="term" value="C:plasma membrane"/>
    <property type="evidence" value="ECO:0007669"/>
    <property type="project" value="UniProtKB-SubCell"/>
</dbReference>
<feature type="domain" description="NADH-Ubiquinone oxidoreductase (complex I) chain 5 N-terminal" evidence="10">
    <location>
        <begin position="75"/>
        <end position="115"/>
    </location>
</feature>
<feature type="transmembrane region" description="Helical" evidence="7">
    <location>
        <begin position="305"/>
        <end position="325"/>
    </location>
</feature>
<dbReference type="Pfam" id="PF00662">
    <property type="entry name" value="Proton_antipo_N"/>
    <property type="match status" value="1"/>
</dbReference>